<sequence>MNRFSRTINNIVLVAGTISVLTGASIAASPAAASPTGTPTPSTQVTKLVFQPNSSTPFSDSICGVTPAGRTNDGCRTAGNLASYSQVSFIDLDGSNLTTMRVDCTSGSATNWQAPWEGVDRIAVDQSRNRILWEMSSEPGISSVDSDGTDCGLIANGGYYGAKRIAIESGANFIYSTQYTNLRRFPAIAGSSPTGENGTNLTLTGLAPFTFTGVNDMAAAGGKLYMAVYSNTSKAIIEVTLDETTTSQQARVLIQGETAVNNVQVDSVNNRIYWGTGSAVRRAVLSDGSGITTVATGQYSWAVPVPAESKIVAGGYVNPKVMDMSGNIIGTLNINTKSIPVPISFTLTGQTVTWSPNTNLDLSDSPATPSALAASSGPGAIQYSVLNAGTTGCTVIPSTGVLTFTTVGTCVVRATTAASGNYASGNTDVLFVITDRNATTTTTTAAVTTTTTTAAAVTTTPTDSGVTQPLLPATGQDTSSGSLVAFFLVVTGLAMLVLGVRRRSAVN</sequence>
<proteinExistence type="predicted"/>
<keyword evidence="1" id="KW-1133">Transmembrane helix</keyword>
<reference evidence="6" key="1">
    <citation type="submission" date="2020-05" db="EMBL/GenBank/DDBJ databases">
        <authorList>
            <person name="Chiriac C."/>
            <person name="Salcher M."/>
            <person name="Ghai R."/>
            <person name="Kavagutti S V."/>
        </authorList>
    </citation>
    <scope>NUCLEOTIDE SEQUENCE</scope>
</reference>
<accession>A0A6J7GCT5</accession>
<dbReference type="AlphaFoldDB" id="A0A6J7GCT5"/>
<keyword evidence="1" id="KW-0472">Membrane</keyword>
<gene>
    <name evidence="2" type="ORF">UFOPK2658_00561</name>
    <name evidence="3" type="ORF">UFOPK2880_00261</name>
    <name evidence="4" type="ORF">UFOPK3004_00621</name>
    <name evidence="5" type="ORF">UFOPK3304_00571</name>
    <name evidence="6" type="ORF">UFOPK3494_01026</name>
    <name evidence="7" type="ORF">UFOPK4134_01030</name>
</gene>
<name>A0A6J7GCT5_9ZZZZ</name>
<evidence type="ECO:0000256" key="1">
    <source>
        <dbReference type="SAM" id="Phobius"/>
    </source>
</evidence>
<dbReference type="EMBL" id="CAFBLJ010000020">
    <property type="protein sequence ID" value="CAB4863099.1"/>
    <property type="molecule type" value="Genomic_DNA"/>
</dbReference>
<dbReference type="SUPFAM" id="SSF63825">
    <property type="entry name" value="YWTD domain"/>
    <property type="match status" value="1"/>
</dbReference>
<protein>
    <submittedName>
        <fullName evidence="6">Unannotated protein</fullName>
    </submittedName>
</protein>
<organism evidence="6">
    <name type="scientific">freshwater metagenome</name>
    <dbReference type="NCBI Taxonomy" id="449393"/>
    <lineage>
        <taxon>unclassified sequences</taxon>
        <taxon>metagenomes</taxon>
        <taxon>ecological metagenomes</taxon>
    </lineage>
</organism>
<feature type="transmembrane region" description="Helical" evidence="1">
    <location>
        <begin position="481"/>
        <end position="500"/>
    </location>
</feature>
<dbReference type="EMBL" id="CAFAAL010000038">
    <property type="protein sequence ID" value="CAB4800060.1"/>
    <property type="molecule type" value="Genomic_DNA"/>
</dbReference>
<evidence type="ECO:0000313" key="3">
    <source>
        <dbReference type="EMBL" id="CAB4763458.1"/>
    </source>
</evidence>
<dbReference type="EMBL" id="CAEZZP010000008">
    <property type="protein sequence ID" value="CAB4763458.1"/>
    <property type="molecule type" value="Genomic_DNA"/>
</dbReference>
<dbReference type="EMBL" id="CAFBMF010000062">
    <property type="protein sequence ID" value="CAB4902815.1"/>
    <property type="molecule type" value="Genomic_DNA"/>
</dbReference>
<dbReference type="EMBL" id="CAFBPS010000073">
    <property type="protein sequence ID" value="CAB5031445.1"/>
    <property type="molecule type" value="Genomic_DNA"/>
</dbReference>
<keyword evidence="1" id="KW-0812">Transmembrane</keyword>
<evidence type="ECO:0000313" key="7">
    <source>
        <dbReference type="EMBL" id="CAB5031445.1"/>
    </source>
</evidence>
<evidence type="ECO:0000313" key="2">
    <source>
        <dbReference type="EMBL" id="CAB4713589.1"/>
    </source>
</evidence>
<dbReference type="EMBL" id="CAEZYH010000013">
    <property type="protein sequence ID" value="CAB4713589.1"/>
    <property type="molecule type" value="Genomic_DNA"/>
</dbReference>
<evidence type="ECO:0000313" key="5">
    <source>
        <dbReference type="EMBL" id="CAB4863099.1"/>
    </source>
</evidence>
<dbReference type="NCBIfam" id="TIGR01167">
    <property type="entry name" value="LPXTG_anchor"/>
    <property type="match status" value="1"/>
</dbReference>
<evidence type="ECO:0000313" key="6">
    <source>
        <dbReference type="EMBL" id="CAB4902815.1"/>
    </source>
</evidence>
<evidence type="ECO:0000313" key="4">
    <source>
        <dbReference type="EMBL" id="CAB4800060.1"/>
    </source>
</evidence>